<comment type="similarity">
    <text evidence="1">Belongs to the aldo/keto reductase family.</text>
</comment>
<dbReference type="AlphaFoldDB" id="A0A412IAZ8"/>
<accession>A0A412IAZ8</accession>
<dbReference type="EMBL" id="QRVJ01000025">
    <property type="protein sequence ID" value="RGS33946.1"/>
    <property type="molecule type" value="Genomic_DNA"/>
</dbReference>
<comment type="caution">
    <text evidence="8">The sequence shown here is derived from an EMBL/GenBank/DDBJ whole genome shotgun (WGS) entry which is preliminary data.</text>
</comment>
<dbReference type="InterPro" id="IPR020471">
    <property type="entry name" value="AKR"/>
</dbReference>
<dbReference type="GO" id="GO:0016616">
    <property type="term" value="F:oxidoreductase activity, acting on the CH-OH group of donors, NAD or NADP as acceptor"/>
    <property type="evidence" value="ECO:0007669"/>
    <property type="project" value="UniProtKB-ARBA"/>
</dbReference>
<dbReference type="InterPro" id="IPR023210">
    <property type="entry name" value="NADP_OxRdtase_dom"/>
</dbReference>
<dbReference type="InterPro" id="IPR018170">
    <property type="entry name" value="Aldo/ket_reductase_CS"/>
</dbReference>
<keyword evidence="2" id="KW-0521">NADP</keyword>
<evidence type="ECO:0000259" key="7">
    <source>
        <dbReference type="Pfam" id="PF00248"/>
    </source>
</evidence>
<evidence type="ECO:0000313" key="9">
    <source>
        <dbReference type="Proteomes" id="UP000283341"/>
    </source>
</evidence>
<dbReference type="Gene3D" id="3.20.20.100">
    <property type="entry name" value="NADP-dependent oxidoreductase domain"/>
    <property type="match status" value="1"/>
</dbReference>
<keyword evidence="3" id="KW-0560">Oxidoreductase</keyword>
<dbReference type="SUPFAM" id="SSF51430">
    <property type="entry name" value="NAD(P)-linked oxidoreductase"/>
    <property type="match status" value="1"/>
</dbReference>
<dbReference type="InterPro" id="IPR036812">
    <property type="entry name" value="NAD(P)_OxRdtase_dom_sf"/>
</dbReference>
<evidence type="ECO:0000256" key="3">
    <source>
        <dbReference type="ARBA" id="ARBA00023002"/>
    </source>
</evidence>
<feature type="site" description="Lowers pKa of active site Tyr" evidence="6">
    <location>
        <position position="77"/>
    </location>
</feature>
<feature type="active site" description="Proton donor" evidence="4">
    <location>
        <position position="48"/>
    </location>
</feature>
<proteinExistence type="inferred from homology"/>
<dbReference type="PANTHER" id="PTHR43827:SF3">
    <property type="entry name" value="NADP-DEPENDENT OXIDOREDUCTASE DOMAIN-CONTAINING PROTEIN"/>
    <property type="match status" value="1"/>
</dbReference>
<evidence type="ECO:0000256" key="2">
    <source>
        <dbReference type="ARBA" id="ARBA00022857"/>
    </source>
</evidence>
<protein>
    <submittedName>
        <fullName evidence="8">Aldo/keto reductase</fullName>
    </submittedName>
</protein>
<organism evidence="8 9">
    <name type="scientific">Bacteroides cellulosilyticus</name>
    <dbReference type="NCBI Taxonomy" id="246787"/>
    <lineage>
        <taxon>Bacteria</taxon>
        <taxon>Pseudomonadati</taxon>
        <taxon>Bacteroidota</taxon>
        <taxon>Bacteroidia</taxon>
        <taxon>Bacteroidales</taxon>
        <taxon>Bacteroidaceae</taxon>
        <taxon>Bacteroides</taxon>
    </lineage>
</organism>
<evidence type="ECO:0000256" key="5">
    <source>
        <dbReference type="PIRSR" id="PIRSR000097-2"/>
    </source>
</evidence>
<dbReference type="Proteomes" id="UP000283341">
    <property type="component" value="Unassembled WGS sequence"/>
</dbReference>
<evidence type="ECO:0000256" key="6">
    <source>
        <dbReference type="PIRSR" id="PIRSR000097-3"/>
    </source>
</evidence>
<dbReference type="RefSeq" id="WP_118403480.1">
    <property type="nucleotide sequence ID" value="NZ_JADNFX010000071.1"/>
</dbReference>
<feature type="binding site" evidence="5">
    <location>
        <position position="137"/>
    </location>
    <ligand>
        <name>substrate</name>
    </ligand>
</feature>
<dbReference type="PROSITE" id="PS00063">
    <property type="entry name" value="ALDOKETO_REDUCTASE_3"/>
    <property type="match status" value="1"/>
</dbReference>
<evidence type="ECO:0000256" key="1">
    <source>
        <dbReference type="ARBA" id="ARBA00007905"/>
    </source>
</evidence>
<feature type="domain" description="NADP-dependent oxidoreductase" evidence="7">
    <location>
        <begin position="16"/>
        <end position="290"/>
    </location>
</feature>
<reference evidence="8 9" key="1">
    <citation type="submission" date="2018-08" db="EMBL/GenBank/DDBJ databases">
        <title>A genome reference for cultivated species of the human gut microbiota.</title>
        <authorList>
            <person name="Zou Y."/>
            <person name="Xue W."/>
            <person name="Luo G."/>
        </authorList>
    </citation>
    <scope>NUCLEOTIDE SEQUENCE [LARGE SCALE GENOMIC DNA]</scope>
    <source>
        <strain evidence="8 9">AF22-3AC</strain>
    </source>
</reference>
<evidence type="ECO:0000313" key="8">
    <source>
        <dbReference type="EMBL" id="RGS33946.1"/>
    </source>
</evidence>
<dbReference type="Pfam" id="PF00248">
    <property type="entry name" value="Aldo_ket_red"/>
    <property type="match status" value="1"/>
</dbReference>
<sequence length="306" mass="35762">MKYKTLSNGIQMPSIGLGTYPLYAKQLTDILVMAYEEGYRLIDTADNYYNEKDLGESLCYIYNQLGAKREDFFLVSKVSDELYPIGDYRPGSNRGVYFWKSSRVMQAPNAVRKILEEKIDNTLRFLKTDYLDLWLMHWPYPDFFLELWYEMERIYATGKVKAIGVCNCRVRHLESLRTQGFSVPMVNQFESSPLNTKEGIVDYCINHGIEIMTYSPLMSLRFKDVPRFSRLLTMLSEKYHKNPAQIILRFDIQRGLVPIPKSTHRNRLVANIDLFDFELTDDEMVTLMNCNQNRQTLPESKQCPGL</sequence>
<name>A0A412IAZ8_9BACE</name>
<gene>
    <name evidence="8" type="ORF">DWX97_20355</name>
</gene>
<dbReference type="PIRSF" id="PIRSF000097">
    <property type="entry name" value="AKR"/>
    <property type="match status" value="1"/>
</dbReference>
<evidence type="ECO:0000256" key="4">
    <source>
        <dbReference type="PIRSR" id="PIRSR000097-1"/>
    </source>
</evidence>
<dbReference type="CDD" id="cd19071">
    <property type="entry name" value="AKR_AKR1-5-like"/>
    <property type="match status" value="1"/>
</dbReference>
<dbReference type="PROSITE" id="PS00798">
    <property type="entry name" value="ALDOKETO_REDUCTASE_1"/>
    <property type="match status" value="1"/>
</dbReference>
<dbReference type="PANTHER" id="PTHR43827">
    <property type="entry name" value="2,5-DIKETO-D-GLUCONIC ACID REDUCTASE"/>
    <property type="match status" value="1"/>
</dbReference>
<dbReference type="PRINTS" id="PR00069">
    <property type="entry name" value="ALDKETRDTASE"/>
</dbReference>